<feature type="signal peptide" evidence="2">
    <location>
        <begin position="1"/>
        <end position="23"/>
    </location>
</feature>
<feature type="region of interest" description="Disordered" evidence="1">
    <location>
        <begin position="25"/>
        <end position="109"/>
    </location>
</feature>
<gene>
    <name evidence="3" type="ORF">MKI79_04620</name>
</gene>
<keyword evidence="2" id="KW-0732">Signal</keyword>
<sequence length="151" mass="16768">MNKQISAVLLSLSMLAGSTVAFAAPQGQEQDKHTQHQNVQHQNAAQHSNTKSSNTKNSNTKNQSNERKAQADQRKGQTAQKSPAQVKKSSKQQSQYKSGQRLPKQYRDDFVDYKKHKLPKPPKNQRWVKVDGDYVLISVATGVIASIILGS</sequence>
<reference evidence="3" key="1">
    <citation type="submission" date="2022-02" db="EMBL/GenBank/DDBJ databases">
        <title>Acinetobacter A3.8 sp. nov., isolated from Sediment (Zhairuo Island).</title>
        <authorList>
            <person name="Zheng K."/>
        </authorList>
    </citation>
    <scope>NUCLEOTIDE SEQUENCE</scope>
    <source>
        <strain evidence="3">A3.8</strain>
    </source>
</reference>
<dbReference type="EMBL" id="JAKUML010000005">
    <property type="protein sequence ID" value="MCJ8146196.1"/>
    <property type="molecule type" value="Genomic_DNA"/>
</dbReference>
<evidence type="ECO:0000256" key="2">
    <source>
        <dbReference type="SAM" id="SignalP"/>
    </source>
</evidence>
<dbReference type="Pfam" id="PF11776">
    <property type="entry name" value="RcnB"/>
    <property type="match status" value="1"/>
</dbReference>
<name>A0A9X2B5V7_9GAMM</name>
<dbReference type="InterPro" id="IPR024572">
    <property type="entry name" value="RcnB"/>
</dbReference>
<dbReference type="RefSeq" id="WP_241570885.1">
    <property type="nucleotide sequence ID" value="NZ_JAKUML010000005.1"/>
</dbReference>
<feature type="compositionally biased region" description="Low complexity" evidence="1">
    <location>
        <begin position="36"/>
        <end position="63"/>
    </location>
</feature>
<feature type="compositionally biased region" description="Basic and acidic residues" evidence="1">
    <location>
        <begin position="64"/>
        <end position="75"/>
    </location>
</feature>
<organism evidence="3 4">
    <name type="scientific">Acinetobacter sedimenti</name>
    <dbReference type="NCBI Taxonomy" id="2919922"/>
    <lineage>
        <taxon>Bacteria</taxon>
        <taxon>Pseudomonadati</taxon>
        <taxon>Pseudomonadota</taxon>
        <taxon>Gammaproteobacteria</taxon>
        <taxon>Moraxellales</taxon>
        <taxon>Moraxellaceae</taxon>
        <taxon>Acinetobacter</taxon>
    </lineage>
</organism>
<dbReference type="Gene3D" id="3.10.450.160">
    <property type="entry name" value="inner membrane protein cigr"/>
    <property type="match status" value="1"/>
</dbReference>
<feature type="compositionally biased region" description="Low complexity" evidence="1">
    <location>
        <begin position="80"/>
        <end position="98"/>
    </location>
</feature>
<protein>
    <submittedName>
        <fullName evidence="3">RcnB family protein</fullName>
    </submittedName>
</protein>
<feature type="chain" id="PRO_5040917231" evidence="2">
    <location>
        <begin position="24"/>
        <end position="151"/>
    </location>
</feature>
<accession>A0A9X2B5V7</accession>
<evidence type="ECO:0000313" key="3">
    <source>
        <dbReference type="EMBL" id="MCJ8146196.1"/>
    </source>
</evidence>
<dbReference type="Proteomes" id="UP001139701">
    <property type="component" value="Unassembled WGS sequence"/>
</dbReference>
<evidence type="ECO:0000256" key="1">
    <source>
        <dbReference type="SAM" id="MobiDB-lite"/>
    </source>
</evidence>
<keyword evidence="4" id="KW-1185">Reference proteome</keyword>
<comment type="caution">
    <text evidence="3">The sequence shown here is derived from an EMBL/GenBank/DDBJ whole genome shotgun (WGS) entry which is preliminary data.</text>
</comment>
<dbReference type="AlphaFoldDB" id="A0A9X2B5V7"/>
<evidence type="ECO:0000313" key="4">
    <source>
        <dbReference type="Proteomes" id="UP001139701"/>
    </source>
</evidence>
<proteinExistence type="predicted"/>